<sequence>MFGKLREQSGNWRGDAATYTAAHARVRAEHGPASDWHCACGCGRQAEEWAYLGTDPEPKVSTHADSEGSLYSPDPEHYAPLAKPCHRSFDVWQAQRRTGVPIALVIAEALAA</sequence>
<proteinExistence type="predicted"/>
<dbReference type="GeneID" id="91547281"/>
<organism evidence="1 2">
    <name type="scientific">Streptomyces hirsutus</name>
    <dbReference type="NCBI Taxonomy" id="35620"/>
    <lineage>
        <taxon>Bacteria</taxon>
        <taxon>Bacillati</taxon>
        <taxon>Actinomycetota</taxon>
        <taxon>Actinomycetes</taxon>
        <taxon>Kitasatosporales</taxon>
        <taxon>Streptomycetaceae</taxon>
        <taxon>Streptomyces</taxon>
    </lineage>
</organism>
<accession>A0ABZ1GUL3</accession>
<dbReference type="EMBL" id="CP109134">
    <property type="protein sequence ID" value="WSD09883.1"/>
    <property type="molecule type" value="Genomic_DNA"/>
</dbReference>
<name>A0ABZ1GUL3_9ACTN</name>
<dbReference type="RefSeq" id="WP_326755619.1">
    <property type="nucleotide sequence ID" value="NZ_CP109134.1"/>
</dbReference>
<dbReference type="Proteomes" id="UP001335325">
    <property type="component" value="Chromosome"/>
</dbReference>
<gene>
    <name evidence="1" type="ORF">OIE73_31925</name>
</gene>
<evidence type="ECO:0008006" key="3">
    <source>
        <dbReference type="Google" id="ProtNLM"/>
    </source>
</evidence>
<protein>
    <recommendedName>
        <fullName evidence="3">Phage protein</fullName>
    </recommendedName>
</protein>
<evidence type="ECO:0000313" key="2">
    <source>
        <dbReference type="Proteomes" id="UP001335325"/>
    </source>
</evidence>
<keyword evidence="2" id="KW-1185">Reference proteome</keyword>
<evidence type="ECO:0000313" key="1">
    <source>
        <dbReference type="EMBL" id="WSD09883.1"/>
    </source>
</evidence>
<reference evidence="1 2" key="1">
    <citation type="submission" date="2022-10" db="EMBL/GenBank/DDBJ databases">
        <title>The complete genomes of actinobacterial strains from the NBC collection.</title>
        <authorList>
            <person name="Joergensen T.S."/>
            <person name="Alvarez Arevalo M."/>
            <person name="Sterndorff E.B."/>
            <person name="Faurdal D."/>
            <person name="Vuksanovic O."/>
            <person name="Mourched A.-S."/>
            <person name="Charusanti P."/>
            <person name="Shaw S."/>
            <person name="Blin K."/>
            <person name="Weber T."/>
        </authorList>
    </citation>
    <scope>NUCLEOTIDE SEQUENCE [LARGE SCALE GENOMIC DNA]</scope>
    <source>
        <strain evidence="1 2">NBC 01753</strain>
    </source>
</reference>